<dbReference type="Pfam" id="PF14681">
    <property type="entry name" value="UPRTase"/>
    <property type="match status" value="1"/>
</dbReference>
<evidence type="ECO:0000313" key="2">
    <source>
        <dbReference type="EMBL" id="MFD2589439.1"/>
    </source>
</evidence>
<evidence type="ECO:0000313" key="3">
    <source>
        <dbReference type="Proteomes" id="UP001597459"/>
    </source>
</evidence>
<keyword evidence="2" id="KW-0328">Glycosyltransferase</keyword>
<dbReference type="InterPro" id="IPR029057">
    <property type="entry name" value="PRTase-like"/>
</dbReference>
<dbReference type="PANTHER" id="PTHR11608">
    <property type="entry name" value="BIFUNCTIONAL PROTEIN PYRR"/>
    <property type="match status" value="1"/>
</dbReference>
<comment type="caution">
    <text evidence="2">The sequence shown here is derived from an EMBL/GenBank/DDBJ whole genome shotgun (WGS) entry which is preliminary data.</text>
</comment>
<dbReference type="InterPro" id="IPR050137">
    <property type="entry name" value="PyrR_bifunctional"/>
</dbReference>
<evidence type="ECO:0000259" key="1">
    <source>
        <dbReference type="Pfam" id="PF14681"/>
    </source>
</evidence>
<dbReference type="GO" id="GO:0004845">
    <property type="term" value="F:uracil phosphoribosyltransferase activity"/>
    <property type="evidence" value="ECO:0007669"/>
    <property type="project" value="UniProtKB-EC"/>
</dbReference>
<protein>
    <submittedName>
        <fullName evidence="2">Uracil phosphoribosyltransferase</fullName>
        <ecNumber evidence="2">2.4.2.9</ecNumber>
    </submittedName>
</protein>
<dbReference type="Gene3D" id="3.40.50.2020">
    <property type="match status" value="1"/>
</dbReference>
<sequence>MRVYNFGEKNSILNHFVSEIRDEEIQKDRMRFRKNIERIGEVLAYEMSKEILYTTQEIKTPLGVKKMSLPEKELVLCAVLRAGLPLYQGVLNYFDFAESSFISAYREHTNSDTDFEIITNYLATPSLEGKVLVIIDPMLATGSTLETTYKALQKQGKPKEIHIISVIGSAKGVAYVQDHFPAHTSLWIGAIDEELNNKGYIIPGLGDAGDLAYGSKL</sequence>
<dbReference type="Proteomes" id="UP001597459">
    <property type="component" value="Unassembled WGS sequence"/>
</dbReference>
<dbReference type="NCBIfam" id="NF001097">
    <property type="entry name" value="PRK00129.1"/>
    <property type="match status" value="1"/>
</dbReference>
<reference evidence="3" key="1">
    <citation type="journal article" date="2019" name="Int. J. Syst. Evol. Microbiol.">
        <title>The Global Catalogue of Microorganisms (GCM) 10K type strain sequencing project: providing services to taxonomists for standard genome sequencing and annotation.</title>
        <authorList>
            <consortium name="The Broad Institute Genomics Platform"/>
            <consortium name="The Broad Institute Genome Sequencing Center for Infectious Disease"/>
            <person name="Wu L."/>
            <person name="Ma J."/>
        </authorList>
    </citation>
    <scope>NUCLEOTIDE SEQUENCE [LARGE SCALE GENOMIC DNA]</scope>
    <source>
        <strain evidence="3">KCTC 42423</strain>
    </source>
</reference>
<dbReference type="InterPro" id="IPR000836">
    <property type="entry name" value="PRTase_dom"/>
</dbReference>
<organism evidence="2 3">
    <name type="scientific">Aquimarina hainanensis</name>
    <dbReference type="NCBI Taxonomy" id="1578017"/>
    <lineage>
        <taxon>Bacteria</taxon>
        <taxon>Pseudomonadati</taxon>
        <taxon>Bacteroidota</taxon>
        <taxon>Flavobacteriia</taxon>
        <taxon>Flavobacteriales</taxon>
        <taxon>Flavobacteriaceae</taxon>
        <taxon>Aquimarina</taxon>
    </lineage>
</organism>
<keyword evidence="3" id="KW-1185">Reference proteome</keyword>
<dbReference type="EMBL" id="JBHULX010000001">
    <property type="protein sequence ID" value="MFD2589439.1"/>
    <property type="molecule type" value="Genomic_DNA"/>
</dbReference>
<dbReference type="SUPFAM" id="SSF53271">
    <property type="entry name" value="PRTase-like"/>
    <property type="match status" value="1"/>
</dbReference>
<dbReference type="PANTHER" id="PTHR11608:SF0">
    <property type="entry name" value="BIFUNCTIONAL PROTEIN PYRR"/>
    <property type="match status" value="1"/>
</dbReference>
<name>A0ABW5N2N9_9FLAO</name>
<dbReference type="EC" id="2.4.2.9" evidence="2"/>
<keyword evidence="2" id="KW-0808">Transferase</keyword>
<dbReference type="RefSeq" id="WP_378258056.1">
    <property type="nucleotide sequence ID" value="NZ_JBHSJV010000001.1"/>
</dbReference>
<dbReference type="CDD" id="cd06223">
    <property type="entry name" value="PRTases_typeI"/>
    <property type="match status" value="1"/>
</dbReference>
<feature type="domain" description="Phosphoribosyltransferase" evidence="1">
    <location>
        <begin position="10"/>
        <end position="214"/>
    </location>
</feature>
<gene>
    <name evidence="2" type="primary">upp</name>
    <name evidence="2" type="ORF">ACFSTE_01260</name>
</gene>
<proteinExistence type="predicted"/>
<accession>A0ABW5N2N9</accession>